<organism evidence="1">
    <name type="scientific">hydrocarbon metagenome</name>
    <dbReference type="NCBI Taxonomy" id="938273"/>
    <lineage>
        <taxon>unclassified sequences</taxon>
        <taxon>metagenomes</taxon>
        <taxon>ecological metagenomes</taxon>
    </lineage>
</organism>
<protein>
    <recommendedName>
        <fullName evidence="2">YkgJ family cysteine cluster protein</fullName>
    </recommendedName>
</protein>
<accession>A0A0W8E3Q3</accession>
<dbReference type="Pfam" id="PF03692">
    <property type="entry name" value="CxxCxxCC"/>
    <property type="match status" value="1"/>
</dbReference>
<proteinExistence type="predicted"/>
<evidence type="ECO:0008006" key="2">
    <source>
        <dbReference type="Google" id="ProtNLM"/>
    </source>
</evidence>
<gene>
    <name evidence="1" type="ORF">ASZ90_019357</name>
</gene>
<dbReference type="EMBL" id="LNQE01001888">
    <property type="protein sequence ID" value="KUG03258.1"/>
    <property type="molecule type" value="Genomic_DNA"/>
</dbReference>
<evidence type="ECO:0000313" key="1">
    <source>
        <dbReference type="EMBL" id="KUG03258.1"/>
    </source>
</evidence>
<reference evidence="1" key="1">
    <citation type="journal article" date="2015" name="Proc. Natl. Acad. Sci. U.S.A.">
        <title>Networks of energetic and metabolic interactions define dynamics in microbial communities.</title>
        <authorList>
            <person name="Embree M."/>
            <person name="Liu J.K."/>
            <person name="Al-Bassam M.M."/>
            <person name="Zengler K."/>
        </authorList>
    </citation>
    <scope>NUCLEOTIDE SEQUENCE</scope>
</reference>
<name>A0A0W8E3Q3_9ZZZZ</name>
<sequence length="225" mass="25634">MAKVEVYYRYGEPEPGISLRISDYSATAEDLLKAWQPLCDDETLFKSFADGNHSMCKGCTNNCCNTAYVIPDIISFKKMARNLQLSHGEFLSSYFHKEKLAVGLPRMKPDPCIFLQDNMCTIYHLRSLICRFYVCTPLSGPVEQFIYSLAWTGITATILFAEEKGLLQTQAGAGMSSMDILFKGLIEEYRHNPNIELFMNAEEYSDIPLLPFIDSYTRELLELKL</sequence>
<comment type="caution">
    <text evidence="1">The sequence shown here is derived from an EMBL/GenBank/DDBJ whole genome shotgun (WGS) entry which is preliminary data.</text>
</comment>
<dbReference type="InterPro" id="IPR005358">
    <property type="entry name" value="Puta_zinc/iron-chelating_dom"/>
</dbReference>
<dbReference type="AlphaFoldDB" id="A0A0W8E3Q3"/>